<dbReference type="InterPro" id="IPR054352">
    <property type="entry name" value="ACT_Aspartokinase"/>
</dbReference>
<dbReference type="PIRSF" id="PIRSF000726">
    <property type="entry name" value="Asp_kin"/>
    <property type="match status" value="1"/>
</dbReference>
<evidence type="ECO:0000256" key="6">
    <source>
        <dbReference type="ARBA" id="ARBA00016273"/>
    </source>
</evidence>
<dbReference type="InterPro" id="IPR036393">
    <property type="entry name" value="AceGlu_kinase-like_sf"/>
</dbReference>
<evidence type="ECO:0000256" key="13">
    <source>
        <dbReference type="ARBA" id="ARBA00047872"/>
    </source>
</evidence>
<keyword evidence="9 14" id="KW-0547">Nucleotide-binding</keyword>
<dbReference type="UniPathway" id="UPA00051">
    <property type="reaction ID" value="UER00462"/>
</dbReference>
<dbReference type="InterPro" id="IPR018042">
    <property type="entry name" value="Aspartate_kinase_CS"/>
</dbReference>
<evidence type="ECO:0000256" key="7">
    <source>
        <dbReference type="ARBA" id="ARBA00022605"/>
    </source>
</evidence>
<dbReference type="NCBIfam" id="TIGR00657">
    <property type="entry name" value="asp_kinases"/>
    <property type="match status" value="1"/>
</dbReference>
<proteinExistence type="inferred from homology"/>
<sequence>MKIVVLKFGGTSVGTIEKIKKVTDIIIEHKKKKNKIIVVSSAMSGVTNDLIKKSKQISNNFIDSEYDVLVSSGEQVACSLIAGRLNHKGFKSRSWLGWQIPIFTNGPYTNSRIQQVNKNKLLRFLKEGGIPIITGFQGINMNERVTTIGRGGSDASAIMIAKSFKAQRCIIYTDVEGVYTTDPNKLKKAKKIKVISYEEMLEMASLGAKVMQPVSIQDARLNRINIEVKSSFIKKPGTLITKRTNLNNNRIITGISSTHNDAKVTLVGVKDRPGVAASIFKPLSTNSINVDMVVQNISPNGKETDLTFTIKAEDLNKTKKIIQENKKINFKKVLFQKGVSKISIIGVGMITTPGVTFRMFQALANKKINIQVISTSEIKISVLINKKDAKKALATLHKEFKLQK</sequence>
<comment type="catalytic activity">
    <reaction evidence="13 15">
        <text>L-aspartate + ATP = 4-phospho-L-aspartate + ADP</text>
        <dbReference type="Rhea" id="RHEA:23776"/>
        <dbReference type="ChEBI" id="CHEBI:29991"/>
        <dbReference type="ChEBI" id="CHEBI:30616"/>
        <dbReference type="ChEBI" id="CHEBI:57535"/>
        <dbReference type="ChEBI" id="CHEBI:456216"/>
        <dbReference type="EC" id="2.7.2.4"/>
    </reaction>
</comment>
<reference evidence="18" key="1">
    <citation type="journal article" date="2011" name="Environ. Microbiol.">
        <title>Time-series analyses of Monterey Bay coastal microbial picoplankton using a 'genome proxy' microarray.</title>
        <authorList>
            <person name="Rich V.I."/>
            <person name="Pham V.D."/>
            <person name="Eppley J."/>
            <person name="Shi Y."/>
            <person name="DeLong E.F."/>
        </authorList>
    </citation>
    <scope>NUCLEOTIDE SEQUENCE</scope>
</reference>
<dbReference type="AlphaFoldDB" id="E0XWX5"/>
<dbReference type="GO" id="GO:0005829">
    <property type="term" value="C:cytosol"/>
    <property type="evidence" value="ECO:0007669"/>
    <property type="project" value="TreeGrafter"/>
</dbReference>
<dbReference type="InterPro" id="IPR005260">
    <property type="entry name" value="Asp_kin_monofn"/>
</dbReference>
<name>E0XWX5_9PROT</name>
<dbReference type="InterPro" id="IPR045865">
    <property type="entry name" value="ACT-like_dom_sf"/>
</dbReference>
<feature type="binding site" evidence="14">
    <location>
        <position position="47"/>
    </location>
    <ligand>
        <name>substrate</name>
    </ligand>
</feature>
<dbReference type="SUPFAM" id="SSF53633">
    <property type="entry name" value="Carbamate kinase-like"/>
    <property type="match status" value="1"/>
</dbReference>
<dbReference type="Pfam" id="PF00696">
    <property type="entry name" value="AA_kinase"/>
    <property type="match status" value="1"/>
</dbReference>
<evidence type="ECO:0000256" key="2">
    <source>
        <dbReference type="ARBA" id="ARBA00004986"/>
    </source>
</evidence>
<evidence type="ECO:0000256" key="11">
    <source>
        <dbReference type="ARBA" id="ARBA00022840"/>
    </source>
</evidence>
<dbReference type="CDD" id="cd04913">
    <property type="entry name" value="ACT_AKii-LysC-BS-like_1"/>
    <property type="match status" value="1"/>
</dbReference>
<evidence type="ECO:0000256" key="5">
    <source>
        <dbReference type="ARBA" id="ARBA00013059"/>
    </source>
</evidence>
<dbReference type="CDD" id="cd04923">
    <property type="entry name" value="ACT_AK-LysC-DapG-like_2"/>
    <property type="match status" value="1"/>
</dbReference>
<dbReference type="GO" id="GO:0005524">
    <property type="term" value="F:ATP binding"/>
    <property type="evidence" value="ECO:0007669"/>
    <property type="project" value="UniProtKB-KW"/>
</dbReference>
<comment type="similarity">
    <text evidence="4 15">Belongs to the aspartokinase family.</text>
</comment>
<keyword evidence="8 15" id="KW-0808">Transferase</keyword>
<dbReference type="GO" id="GO:0009088">
    <property type="term" value="P:threonine biosynthetic process"/>
    <property type="evidence" value="ECO:0007669"/>
    <property type="project" value="UniProtKB-UniPathway"/>
</dbReference>
<keyword evidence="7 16" id="KW-0028">Amino-acid biosynthesis</keyword>
<organism evidence="18">
    <name type="scientific">uncultured SAR11 cluster bacterium HF0010_09O16</name>
    <dbReference type="NCBI Taxonomy" id="710725"/>
    <lineage>
        <taxon>Bacteria</taxon>
        <taxon>Pseudomonadati</taxon>
        <taxon>Pseudomonadota</taxon>
        <taxon>Alphaproteobacteria</taxon>
        <taxon>Candidatus Pelagibacterales</taxon>
        <taxon>environmental samples</taxon>
    </lineage>
</organism>
<keyword evidence="12" id="KW-0457">Lysine biosynthesis</keyword>
<dbReference type="Pfam" id="PF22468">
    <property type="entry name" value="ACT_9"/>
    <property type="match status" value="2"/>
</dbReference>
<evidence type="ECO:0000256" key="8">
    <source>
        <dbReference type="ARBA" id="ARBA00022679"/>
    </source>
</evidence>
<dbReference type="PROSITE" id="PS00324">
    <property type="entry name" value="ASPARTOKINASE"/>
    <property type="match status" value="1"/>
</dbReference>
<feature type="binding site" evidence="14">
    <location>
        <begin position="173"/>
        <end position="174"/>
    </location>
    <ligand>
        <name>ATP</name>
        <dbReference type="ChEBI" id="CHEBI:30616"/>
    </ligand>
</feature>
<evidence type="ECO:0000313" key="18">
    <source>
        <dbReference type="EMBL" id="ADI18916.1"/>
    </source>
</evidence>
<dbReference type="GO" id="GO:0009089">
    <property type="term" value="P:lysine biosynthetic process via diaminopimelate"/>
    <property type="evidence" value="ECO:0007669"/>
    <property type="project" value="UniProtKB-UniPathway"/>
</dbReference>
<evidence type="ECO:0000256" key="9">
    <source>
        <dbReference type="ARBA" id="ARBA00022741"/>
    </source>
</evidence>
<dbReference type="Gene3D" id="3.40.1160.10">
    <property type="entry name" value="Acetylglutamate kinase-like"/>
    <property type="match status" value="1"/>
</dbReference>
<dbReference type="PANTHER" id="PTHR21499:SF3">
    <property type="entry name" value="ASPARTOKINASE"/>
    <property type="match status" value="1"/>
</dbReference>
<dbReference type="Gene3D" id="3.30.2130.10">
    <property type="entry name" value="VC0802-like"/>
    <property type="match status" value="1"/>
</dbReference>
<evidence type="ECO:0000256" key="4">
    <source>
        <dbReference type="ARBA" id="ARBA00010122"/>
    </source>
</evidence>
<protein>
    <recommendedName>
        <fullName evidence="6 15">Aspartokinase</fullName>
        <ecNumber evidence="5 15">2.7.2.4</ecNumber>
    </recommendedName>
</protein>
<dbReference type="InterPro" id="IPR001341">
    <property type="entry name" value="Asp_kinase"/>
</dbReference>
<dbReference type="PANTHER" id="PTHR21499">
    <property type="entry name" value="ASPARTATE KINASE"/>
    <property type="match status" value="1"/>
</dbReference>
<feature type="binding site" evidence="14">
    <location>
        <position position="74"/>
    </location>
    <ligand>
        <name>substrate</name>
    </ligand>
</feature>
<evidence type="ECO:0000259" key="17">
    <source>
        <dbReference type="PROSITE" id="PS51671"/>
    </source>
</evidence>
<dbReference type="InterPro" id="IPR002912">
    <property type="entry name" value="ACT_dom"/>
</dbReference>
<dbReference type="FunFam" id="3.30.2130.10:FF:000001">
    <property type="entry name" value="Bifunctional aspartokinase/homoserine dehydrogenase"/>
    <property type="match status" value="1"/>
</dbReference>
<comment type="pathway">
    <text evidence="2 16">Amino-acid biosynthesis; L-methionine biosynthesis via de novo pathway; L-homoserine from L-aspartate: step 1/3.</text>
</comment>
<dbReference type="NCBIfam" id="TIGR00656">
    <property type="entry name" value="asp_kin_monofn"/>
    <property type="match status" value="1"/>
</dbReference>
<dbReference type="UniPathway" id="UPA00050">
    <property type="reaction ID" value="UER00461"/>
</dbReference>
<feature type="binding site" evidence="14">
    <location>
        <begin position="209"/>
        <end position="210"/>
    </location>
    <ligand>
        <name>ATP</name>
        <dbReference type="ChEBI" id="CHEBI:30616"/>
    </ligand>
</feature>
<dbReference type="UniPathway" id="UPA00034">
    <property type="reaction ID" value="UER00015"/>
</dbReference>
<dbReference type="InterPro" id="IPR041740">
    <property type="entry name" value="AKii-LysC-BS"/>
</dbReference>
<dbReference type="InterPro" id="IPR001048">
    <property type="entry name" value="Asp/Glu/Uridylate_kinase"/>
</dbReference>
<keyword evidence="10 15" id="KW-0418">Kinase</keyword>
<feature type="domain" description="ACT" evidence="17">
    <location>
        <begin position="264"/>
        <end position="347"/>
    </location>
</feature>
<comment type="pathway">
    <text evidence="3 16">Amino-acid biosynthesis; L-threonine biosynthesis; L-threonine from L-aspartate: step 1/5.</text>
</comment>
<feature type="binding site" evidence="14">
    <location>
        <position position="179"/>
    </location>
    <ligand>
        <name>ATP</name>
        <dbReference type="ChEBI" id="CHEBI:30616"/>
    </ligand>
</feature>
<dbReference type="EMBL" id="GU474904">
    <property type="protein sequence ID" value="ADI18916.1"/>
    <property type="molecule type" value="Genomic_DNA"/>
</dbReference>
<dbReference type="GO" id="GO:0004072">
    <property type="term" value="F:aspartate kinase activity"/>
    <property type="evidence" value="ECO:0007669"/>
    <property type="project" value="UniProtKB-EC"/>
</dbReference>
<evidence type="ECO:0000256" key="12">
    <source>
        <dbReference type="ARBA" id="ARBA00023154"/>
    </source>
</evidence>
<evidence type="ECO:0000256" key="16">
    <source>
        <dbReference type="RuleBase" id="RU004249"/>
    </source>
</evidence>
<evidence type="ECO:0000256" key="14">
    <source>
        <dbReference type="PIRSR" id="PIRSR000726-1"/>
    </source>
</evidence>
<feature type="binding site" evidence="14">
    <location>
        <begin position="7"/>
        <end position="10"/>
    </location>
    <ligand>
        <name>ATP</name>
        <dbReference type="ChEBI" id="CHEBI:30616"/>
    </ligand>
</feature>
<evidence type="ECO:0000256" key="10">
    <source>
        <dbReference type="ARBA" id="ARBA00022777"/>
    </source>
</evidence>
<evidence type="ECO:0000256" key="3">
    <source>
        <dbReference type="ARBA" id="ARBA00005139"/>
    </source>
</evidence>
<evidence type="ECO:0000256" key="1">
    <source>
        <dbReference type="ARBA" id="ARBA00004766"/>
    </source>
</evidence>
<dbReference type="NCBIfam" id="NF005155">
    <property type="entry name" value="PRK06635.1-4"/>
    <property type="match status" value="1"/>
</dbReference>
<accession>E0XWX5</accession>
<dbReference type="GO" id="GO:0009090">
    <property type="term" value="P:homoserine biosynthetic process"/>
    <property type="evidence" value="ECO:0007669"/>
    <property type="project" value="TreeGrafter"/>
</dbReference>
<dbReference type="EC" id="2.7.2.4" evidence="5 15"/>
<dbReference type="NCBIfam" id="NF005154">
    <property type="entry name" value="PRK06635.1-2"/>
    <property type="match status" value="1"/>
</dbReference>
<keyword evidence="11 14" id="KW-0067">ATP-binding</keyword>
<dbReference type="SUPFAM" id="SSF55021">
    <property type="entry name" value="ACT-like"/>
    <property type="match status" value="2"/>
</dbReference>
<comment type="pathway">
    <text evidence="1 16">Amino-acid biosynthesis; L-lysine biosynthesis via DAP pathway; (S)-tetrahydrodipicolinate from L-aspartate: step 1/4.</text>
</comment>
<dbReference type="PROSITE" id="PS51671">
    <property type="entry name" value="ACT"/>
    <property type="match status" value="1"/>
</dbReference>
<evidence type="ECO:0000256" key="15">
    <source>
        <dbReference type="RuleBase" id="RU003448"/>
    </source>
</evidence>
<dbReference type="CDD" id="cd04261">
    <property type="entry name" value="AAK_AKii-LysC-BS"/>
    <property type="match status" value="1"/>
</dbReference>